<dbReference type="Pfam" id="PF24880">
    <property type="entry name" value="DUF7738"/>
    <property type="match status" value="1"/>
</dbReference>
<comment type="caution">
    <text evidence="3">The sequence shown here is derived from an EMBL/GenBank/DDBJ whole genome shotgun (WGS) entry which is preliminary data.</text>
</comment>
<sequence>MISIRLSQDNFSINDSALQFPIDIRVLENVLSAPKRAVKKKYNTIYTWDELGVLAYSKNGKAIESLVLELKEENFDFSPQEIFKGAFFLNDEEATAYYSANKNKRVKRFDHDPSGVLVLNNISVWFDLNEGKVEAIEITTFKGPSVKEIPRDKYIIKEIDEEQMEFVDFGFKLCMIQELMYIQQLLVPKFDLFEFVIWYDQRDIDLEKEGYDPIPEVTQYFKQLPIPKRLANAVTEIYQDGGNSIYMQLLRFGEGWEHYWDIETAEDAKQFPNLKNAVLCYAKNNVIDEFKHMGIKARWL</sequence>
<feature type="domain" description="DUF6892" evidence="1">
    <location>
        <begin position="164"/>
        <end position="296"/>
    </location>
</feature>
<evidence type="ECO:0000259" key="2">
    <source>
        <dbReference type="Pfam" id="PF24880"/>
    </source>
</evidence>
<dbReference type="RefSeq" id="WP_386404426.1">
    <property type="nucleotide sequence ID" value="NZ_JBHTJH010000004.1"/>
</dbReference>
<dbReference type="Pfam" id="PF21832">
    <property type="entry name" value="DUF6892"/>
    <property type="match status" value="1"/>
</dbReference>
<protein>
    <submittedName>
        <fullName evidence="3">DUF6892 domain-containing protein</fullName>
    </submittedName>
</protein>
<dbReference type="InterPro" id="IPR054187">
    <property type="entry name" value="DUF6892"/>
</dbReference>
<name>A0ABW3CUT9_9FLAO</name>
<accession>A0ABW3CUT9</accession>
<proteinExistence type="predicted"/>
<feature type="domain" description="DUF7738" evidence="2">
    <location>
        <begin position="4"/>
        <end position="103"/>
    </location>
</feature>
<gene>
    <name evidence="3" type="ORF">ACFQ1M_04365</name>
</gene>
<dbReference type="Proteomes" id="UP001596978">
    <property type="component" value="Unassembled WGS sequence"/>
</dbReference>
<dbReference type="InterPro" id="IPR056640">
    <property type="entry name" value="DUF7738"/>
</dbReference>
<evidence type="ECO:0000259" key="1">
    <source>
        <dbReference type="Pfam" id="PF21832"/>
    </source>
</evidence>
<evidence type="ECO:0000313" key="4">
    <source>
        <dbReference type="Proteomes" id="UP001596978"/>
    </source>
</evidence>
<dbReference type="EMBL" id="JBHTJH010000004">
    <property type="protein sequence ID" value="MFD0861428.1"/>
    <property type="molecule type" value="Genomic_DNA"/>
</dbReference>
<evidence type="ECO:0000313" key="3">
    <source>
        <dbReference type="EMBL" id="MFD0861428.1"/>
    </source>
</evidence>
<reference evidence="4" key="1">
    <citation type="journal article" date="2019" name="Int. J. Syst. Evol. Microbiol.">
        <title>The Global Catalogue of Microorganisms (GCM) 10K type strain sequencing project: providing services to taxonomists for standard genome sequencing and annotation.</title>
        <authorList>
            <consortium name="The Broad Institute Genomics Platform"/>
            <consortium name="The Broad Institute Genome Sequencing Center for Infectious Disease"/>
            <person name="Wu L."/>
            <person name="Ma J."/>
        </authorList>
    </citation>
    <scope>NUCLEOTIDE SEQUENCE [LARGE SCALE GENOMIC DNA]</scope>
    <source>
        <strain evidence="4">CCUG 62952</strain>
    </source>
</reference>
<organism evidence="3 4">
    <name type="scientific">Sungkyunkwania multivorans</name>
    <dbReference type="NCBI Taxonomy" id="1173618"/>
    <lineage>
        <taxon>Bacteria</taxon>
        <taxon>Pseudomonadati</taxon>
        <taxon>Bacteroidota</taxon>
        <taxon>Flavobacteriia</taxon>
        <taxon>Flavobacteriales</taxon>
        <taxon>Flavobacteriaceae</taxon>
        <taxon>Sungkyunkwania</taxon>
    </lineage>
</organism>
<keyword evidence="4" id="KW-1185">Reference proteome</keyword>